<evidence type="ECO:0000256" key="9">
    <source>
        <dbReference type="RuleBase" id="RU003357"/>
    </source>
</evidence>
<comment type="similarity">
    <text evidence="8 9">Belongs to the TonB-dependent receptor family.</text>
</comment>
<dbReference type="RefSeq" id="WP_188698939.1">
    <property type="nucleotide sequence ID" value="NZ_BMLS01000008.1"/>
</dbReference>
<feature type="domain" description="TonB-dependent receptor-like beta-barrel" evidence="11">
    <location>
        <begin position="424"/>
        <end position="908"/>
    </location>
</feature>
<keyword evidence="7 8" id="KW-0998">Cell outer membrane</keyword>
<name>A0A917Z6Y1_9ALTE</name>
<evidence type="ECO:0000313" key="13">
    <source>
        <dbReference type="EMBL" id="GGO74553.1"/>
    </source>
</evidence>
<accession>A0A917Z6Y1</accession>
<keyword evidence="5 9" id="KW-0798">TonB box</keyword>
<evidence type="ECO:0000256" key="1">
    <source>
        <dbReference type="ARBA" id="ARBA00004571"/>
    </source>
</evidence>
<evidence type="ECO:0000256" key="7">
    <source>
        <dbReference type="ARBA" id="ARBA00023237"/>
    </source>
</evidence>
<dbReference type="InterPro" id="IPR010104">
    <property type="entry name" value="TonB_rcpt_bac"/>
</dbReference>
<comment type="subcellular location">
    <subcellularLocation>
        <location evidence="1 8">Cell outer membrane</location>
        <topology evidence="1 8">Multi-pass membrane protein</topology>
    </subcellularLocation>
</comment>
<protein>
    <recommendedName>
        <fullName evidence="15">TonB-dependent receptor</fullName>
    </recommendedName>
</protein>
<keyword evidence="6 8" id="KW-0472">Membrane</keyword>
<evidence type="ECO:0000256" key="5">
    <source>
        <dbReference type="ARBA" id="ARBA00023077"/>
    </source>
</evidence>
<sequence length="941" mass="104362">MKVRHFKRTPLAIALACVSTVSYVHAEASAADTEGYIEEVRVLGIRSSINESLSIKEQAVGVVDVIVADDIGKFPDENLAEALQRVPGVTISRNNGEGQKISVRGLSGRYNVTTLNGRKLASESTARDFNFDTIASELVGALSVHKSPEARLTDGGIGSVVNIETRKPLNMEDTTIAGSVKGIYESRSEETNPQASLILGSKNADESLGVLFSVTYSNKTLRSDTFEGSHFYQEDQPFGLSNNDERFPNKYGLAADLDQNGLYDENEIFASDIPTYMYLANAQDERERLGGTLAFQWRPVDDLELSADLLYSRYNTDGKKSKIGFSSYGASWRPGPPEITQFHQNSDGRVDLIEQSGDNSILEYINQTTPRKTDTYQLGLQGTWHVNDALTLVADAAYSEAKNKNKGDNAFIVTRSFGNTILFDHRQGNKLPDVSVTPGNTTGDRYGAHYSRLNGTDVTSKVTDIKLAAEYSPVDDWFTRVETGINYVKQDKQQDAYSSSNPSQFSFWSSGTDQLVLDRDGFTYDKDHAFSIGNLYQLSLPADIFNSADFDNFMDGENSLTPNPWPSVDAGKLIDYYRSVNAEAANNILPSFRPGSSYGIEEEIINLYIQGDIEQEIAGLPYTLNLGLKVSRTELTSTGNSQDLLAINLDANGQPLNDDWKAVTQVEFSNDYTDVLPSVNFKLYLQDDLLLRASAAKVLSRPNLYDMRAMASEPTFNSQDVKISRGNPNLKPEKANQADLALEWYFGDSSAATVGVFVKDVTSYIYQQSNVPVTIGKVDYLSNQPQNNDDGVTLSGMEFGWQQSLDAWLPENLSGFGFQLNYTYVDADYDAENAPPLDGMSENSYNAVFYYEQHGFQARIAYNWRDEYKSQESGTDGAIWISDYGQLDASASYQINDTVTAFIEASNLTNERYWGYAEVENQVNYLERFGTQISLGLRAQF</sequence>
<dbReference type="Gene3D" id="2.170.130.10">
    <property type="entry name" value="TonB-dependent receptor, plug domain"/>
    <property type="match status" value="1"/>
</dbReference>
<dbReference type="NCBIfam" id="TIGR01782">
    <property type="entry name" value="TonB-Xanth-Caul"/>
    <property type="match status" value="1"/>
</dbReference>
<dbReference type="Pfam" id="PF00593">
    <property type="entry name" value="TonB_dep_Rec_b-barrel"/>
    <property type="match status" value="1"/>
</dbReference>
<proteinExistence type="inferred from homology"/>
<dbReference type="AlphaFoldDB" id="A0A917Z6Y1"/>
<dbReference type="Pfam" id="PF07715">
    <property type="entry name" value="Plug"/>
    <property type="match status" value="1"/>
</dbReference>
<evidence type="ECO:0000259" key="11">
    <source>
        <dbReference type="Pfam" id="PF00593"/>
    </source>
</evidence>
<keyword evidence="2 8" id="KW-0813">Transport</keyword>
<dbReference type="PROSITE" id="PS52016">
    <property type="entry name" value="TONB_DEPENDENT_REC_3"/>
    <property type="match status" value="1"/>
</dbReference>
<feature type="chain" id="PRO_5036698640" description="TonB-dependent receptor" evidence="10">
    <location>
        <begin position="27"/>
        <end position="941"/>
    </location>
</feature>
<reference evidence="13" key="2">
    <citation type="submission" date="2020-09" db="EMBL/GenBank/DDBJ databases">
        <authorList>
            <person name="Sun Q."/>
            <person name="Zhou Y."/>
        </authorList>
    </citation>
    <scope>NUCLEOTIDE SEQUENCE</scope>
    <source>
        <strain evidence="13">CGMCC 1.7086</strain>
    </source>
</reference>
<dbReference type="SUPFAM" id="SSF56935">
    <property type="entry name" value="Porins"/>
    <property type="match status" value="1"/>
</dbReference>
<organism evidence="13 14">
    <name type="scientific">Bowmanella pacifica</name>
    <dbReference type="NCBI Taxonomy" id="502051"/>
    <lineage>
        <taxon>Bacteria</taxon>
        <taxon>Pseudomonadati</taxon>
        <taxon>Pseudomonadota</taxon>
        <taxon>Gammaproteobacteria</taxon>
        <taxon>Alteromonadales</taxon>
        <taxon>Alteromonadaceae</taxon>
        <taxon>Bowmanella</taxon>
    </lineage>
</organism>
<comment type="caution">
    <text evidence="13">The sequence shown here is derived from an EMBL/GenBank/DDBJ whole genome shotgun (WGS) entry which is preliminary data.</text>
</comment>
<dbReference type="CDD" id="cd01347">
    <property type="entry name" value="ligand_gated_channel"/>
    <property type="match status" value="1"/>
</dbReference>
<dbReference type="InterPro" id="IPR039426">
    <property type="entry name" value="TonB-dep_rcpt-like"/>
</dbReference>
<keyword evidence="4 8" id="KW-0812">Transmembrane</keyword>
<keyword evidence="14" id="KW-1185">Reference proteome</keyword>
<keyword evidence="3 8" id="KW-1134">Transmembrane beta strand</keyword>
<feature type="signal peptide" evidence="10">
    <location>
        <begin position="1"/>
        <end position="26"/>
    </location>
</feature>
<dbReference type="Gene3D" id="2.40.170.20">
    <property type="entry name" value="TonB-dependent receptor, beta-barrel domain"/>
    <property type="match status" value="2"/>
</dbReference>
<dbReference type="InterPro" id="IPR036942">
    <property type="entry name" value="Beta-barrel_TonB_sf"/>
</dbReference>
<dbReference type="Proteomes" id="UP000606935">
    <property type="component" value="Unassembled WGS sequence"/>
</dbReference>
<dbReference type="PANTHER" id="PTHR40980:SF3">
    <property type="entry name" value="TONB-DEPENDENT RECEPTOR-LIKE BETA-BARREL DOMAIN-CONTAINING PROTEIN"/>
    <property type="match status" value="1"/>
</dbReference>
<dbReference type="EMBL" id="BMLS01000008">
    <property type="protein sequence ID" value="GGO74553.1"/>
    <property type="molecule type" value="Genomic_DNA"/>
</dbReference>
<evidence type="ECO:0000256" key="4">
    <source>
        <dbReference type="ARBA" id="ARBA00022692"/>
    </source>
</evidence>
<dbReference type="InterPro" id="IPR012910">
    <property type="entry name" value="Plug_dom"/>
</dbReference>
<evidence type="ECO:0000313" key="14">
    <source>
        <dbReference type="Proteomes" id="UP000606935"/>
    </source>
</evidence>
<evidence type="ECO:0000256" key="8">
    <source>
        <dbReference type="PROSITE-ProRule" id="PRU01360"/>
    </source>
</evidence>
<keyword evidence="10" id="KW-0732">Signal</keyword>
<evidence type="ECO:0000256" key="6">
    <source>
        <dbReference type="ARBA" id="ARBA00023136"/>
    </source>
</evidence>
<reference evidence="13" key="1">
    <citation type="journal article" date="2014" name="Int. J. Syst. Evol. Microbiol.">
        <title>Complete genome sequence of Corynebacterium casei LMG S-19264T (=DSM 44701T), isolated from a smear-ripened cheese.</title>
        <authorList>
            <consortium name="US DOE Joint Genome Institute (JGI-PGF)"/>
            <person name="Walter F."/>
            <person name="Albersmeier A."/>
            <person name="Kalinowski J."/>
            <person name="Ruckert C."/>
        </authorList>
    </citation>
    <scope>NUCLEOTIDE SEQUENCE</scope>
    <source>
        <strain evidence="13">CGMCC 1.7086</strain>
    </source>
</reference>
<evidence type="ECO:0000256" key="3">
    <source>
        <dbReference type="ARBA" id="ARBA00022452"/>
    </source>
</evidence>
<dbReference type="GO" id="GO:0009279">
    <property type="term" value="C:cell outer membrane"/>
    <property type="evidence" value="ECO:0007669"/>
    <property type="project" value="UniProtKB-SubCell"/>
</dbReference>
<evidence type="ECO:0000256" key="10">
    <source>
        <dbReference type="SAM" id="SignalP"/>
    </source>
</evidence>
<evidence type="ECO:0000259" key="12">
    <source>
        <dbReference type="Pfam" id="PF07715"/>
    </source>
</evidence>
<evidence type="ECO:0000256" key="2">
    <source>
        <dbReference type="ARBA" id="ARBA00022448"/>
    </source>
</evidence>
<gene>
    <name evidence="13" type="ORF">GCM10010982_37640</name>
</gene>
<evidence type="ECO:0008006" key="15">
    <source>
        <dbReference type="Google" id="ProtNLM"/>
    </source>
</evidence>
<dbReference type="InterPro" id="IPR037066">
    <property type="entry name" value="Plug_dom_sf"/>
</dbReference>
<dbReference type="InterPro" id="IPR000531">
    <property type="entry name" value="Beta-barrel_TonB"/>
</dbReference>
<dbReference type="PANTHER" id="PTHR40980">
    <property type="entry name" value="PLUG DOMAIN-CONTAINING PROTEIN"/>
    <property type="match status" value="1"/>
</dbReference>
<feature type="domain" description="TonB-dependent receptor plug" evidence="12">
    <location>
        <begin position="58"/>
        <end position="158"/>
    </location>
</feature>